<keyword evidence="3" id="KW-1185">Reference proteome</keyword>
<gene>
    <name evidence="2" type="ORF">P3T76_003817</name>
</gene>
<evidence type="ECO:0000256" key="1">
    <source>
        <dbReference type="SAM" id="MobiDB-lite"/>
    </source>
</evidence>
<proteinExistence type="predicted"/>
<reference evidence="2" key="1">
    <citation type="submission" date="2023-08" db="EMBL/GenBank/DDBJ databases">
        <title>Reference Genome Resource for the Citrus Pathogen Phytophthora citrophthora.</title>
        <authorList>
            <person name="Moller H."/>
            <person name="Coetzee B."/>
            <person name="Rose L.J."/>
            <person name="Van Niekerk J.M."/>
        </authorList>
    </citation>
    <scope>NUCLEOTIDE SEQUENCE</scope>
    <source>
        <strain evidence="2">STE-U-9442</strain>
    </source>
</reference>
<name>A0AAD9GUG8_9STRA</name>
<accession>A0AAD9GUG8</accession>
<feature type="compositionally biased region" description="Basic residues" evidence="1">
    <location>
        <begin position="1"/>
        <end position="16"/>
    </location>
</feature>
<sequence>MASRKSRDRVGRKHRENIRPRIAPSDGRGGVAHTVLAGILSFVWDTKRAITSRAYDAIDDATTHGGPRPARVASWICNERFMSSVERKALKKQSPPLAQ</sequence>
<dbReference type="Proteomes" id="UP001259832">
    <property type="component" value="Unassembled WGS sequence"/>
</dbReference>
<dbReference type="EMBL" id="JASMQC010000005">
    <property type="protein sequence ID" value="KAK1945284.1"/>
    <property type="molecule type" value="Genomic_DNA"/>
</dbReference>
<dbReference type="AlphaFoldDB" id="A0AAD9GUG8"/>
<organism evidence="2 3">
    <name type="scientific">Phytophthora citrophthora</name>
    <dbReference type="NCBI Taxonomy" id="4793"/>
    <lineage>
        <taxon>Eukaryota</taxon>
        <taxon>Sar</taxon>
        <taxon>Stramenopiles</taxon>
        <taxon>Oomycota</taxon>
        <taxon>Peronosporomycetes</taxon>
        <taxon>Peronosporales</taxon>
        <taxon>Peronosporaceae</taxon>
        <taxon>Phytophthora</taxon>
    </lineage>
</organism>
<evidence type="ECO:0000313" key="2">
    <source>
        <dbReference type="EMBL" id="KAK1945284.1"/>
    </source>
</evidence>
<feature type="region of interest" description="Disordered" evidence="1">
    <location>
        <begin position="1"/>
        <end position="27"/>
    </location>
</feature>
<protein>
    <submittedName>
        <fullName evidence="2">Uncharacterized protein</fullName>
    </submittedName>
</protein>
<comment type="caution">
    <text evidence="2">The sequence shown here is derived from an EMBL/GenBank/DDBJ whole genome shotgun (WGS) entry which is preliminary data.</text>
</comment>
<evidence type="ECO:0000313" key="3">
    <source>
        <dbReference type="Proteomes" id="UP001259832"/>
    </source>
</evidence>